<reference evidence="3" key="1">
    <citation type="journal article" date="2020" name="Stud. Mycol.">
        <title>101 Dothideomycetes genomes: a test case for predicting lifestyles and emergence of pathogens.</title>
        <authorList>
            <person name="Haridas S."/>
            <person name="Albert R."/>
            <person name="Binder M."/>
            <person name="Bloem J."/>
            <person name="Labutti K."/>
            <person name="Salamov A."/>
            <person name="Andreopoulos B."/>
            <person name="Baker S."/>
            <person name="Barry K."/>
            <person name="Bills G."/>
            <person name="Bluhm B."/>
            <person name="Cannon C."/>
            <person name="Castanera R."/>
            <person name="Culley D."/>
            <person name="Daum C."/>
            <person name="Ezra D."/>
            <person name="Gonzalez J."/>
            <person name="Henrissat B."/>
            <person name="Kuo A."/>
            <person name="Liang C."/>
            <person name="Lipzen A."/>
            <person name="Lutzoni F."/>
            <person name="Magnuson J."/>
            <person name="Mondo S."/>
            <person name="Nolan M."/>
            <person name="Ohm R."/>
            <person name="Pangilinan J."/>
            <person name="Park H.-J."/>
            <person name="Ramirez L."/>
            <person name="Alfaro M."/>
            <person name="Sun H."/>
            <person name="Tritt A."/>
            <person name="Yoshinaga Y."/>
            <person name="Zwiers L.-H."/>
            <person name="Turgeon B."/>
            <person name="Goodwin S."/>
            <person name="Spatafora J."/>
            <person name="Crous P."/>
            <person name="Grigoriev I."/>
        </authorList>
    </citation>
    <scope>NUCLEOTIDE SEQUENCE</scope>
    <source>
        <strain evidence="3">CBS 119687</strain>
    </source>
</reference>
<keyword evidence="2" id="KW-0812">Transmembrane</keyword>
<evidence type="ECO:0000313" key="4">
    <source>
        <dbReference type="Proteomes" id="UP000799771"/>
    </source>
</evidence>
<organism evidence="3 4">
    <name type="scientific">Dothidotthia symphoricarpi CBS 119687</name>
    <dbReference type="NCBI Taxonomy" id="1392245"/>
    <lineage>
        <taxon>Eukaryota</taxon>
        <taxon>Fungi</taxon>
        <taxon>Dikarya</taxon>
        <taxon>Ascomycota</taxon>
        <taxon>Pezizomycotina</taxon>
        <taxon>Dothideomycetes</taxon>
        <taxon>Pleosporomycetidae</taxon>
        <taxon>Pleosporales</taxon>
        <taxon>Dothidotthiaceae</taxon>
        <taxon>Dothidotthia</taxon>
    </lineage>
</organism>
<dbReference type="EMBL" id="ML977501">
    <property type="protein sequence ID" value="KAF2132271.1"/>
    <property type="molecule type" value="Genomic_DNA"/>
</dbReference>
<dbReference type="AlphaFoldDB" id="A0A6A6AP44"/>
<dbReference type="RefSeq" id="XP_033526658.1">
    <property type="nucleotide sequence ID" value="XM_033662417.1"/>
</dbReference>
<dbReference type="OrthoDB" id="5408102at2759"/>
<accession>A0A6A6AP44</accession>
<gene>
    <name evidence="3" type="ORF">P153DRAFT_187852</name>
</gene>
<feature type="transmembrane region" description="Helical" evidence="2">
    <location>
        <begin position="91"/>
        <end position="113"/>
    </location>
</feature>
<evidence type="ECO:0000256" key="1">
    <source>
        <dbReference type="SAM" id="MobiDB-lite"/>
    </source>
</evidence>
<keyword evidence="2" id="KW-0472">Membrane</keyword>
<sequence>MTMRLPVRRTQLPQAATRPPPPTRSSGHSSCPRRFSCKHPRQVLVSHQSSPRPQLPFLYPSGQHLANGQILRLFSISANHKKFLKETARLSVRYSILIFLVTSCFSIASLGILSEQQERAFPSPHEWTLITRFRFRRGKWWQVPENNEDEGFPNWARVYSELQYALNRLESPGKDGDGLVEQEDGGILVPGVGKAGFDVSAKSDEWRQGYHEVLMDMAASAERLDGWVTDSWRRNVWAPEFVASSSNPRPKAVLPGMPEVPDEEHRVPAAAAPETFYMKIITTTGFTTHQRLAAALGYADWLSFKKLPDSAEEMYRWALDIAISGLPPTTDPTTIINPSTGILSATAPANATTPNILYAATNLATFLAAQARLTAALPIFISLLRARLAAPDAPPSHTPPPPDSSLTHTLLSLLAEPDYPLVAPSGNEPLLRHPADRCDEAALKTYIGEILFATASSPAQRDQGLAWVRDAVSTSKLAQSLDAVRASDARRKKCEQCEEVGLEAWGKIMTYLADELRGRMLREEYEEMDRKFARTFVF</sequence>
<evidence type="ECO:0000256" key="2">
    <source>
        <dbReference type="SAM" id="Phobius"/>
    </source>
</evidence>
<dbReference type="Proteomes" id="UP000799771">
    <property type="component" value="Unassembled WGS sequence"/>
</dbReference>
<dbReference type="GeneID" id="54402849"/>
<name>A0A6A6AP44_9PLEO</name>
<feature type="region of interest" description="Disordered" evidence="1">
    <location>
        <begin position="1"/>
        <end position="33"/>
    </location>
</feature>
<evidence type="ECO:0000313" key="3">
    <source>
        <dbReference type="EMBL" id="KAF2132271.1"/>
    </source>
</evidence>
<proteinExistence type="predicted"/>
<protein>
    <submittedName>
        <fullName evidence="3">Uncharacterized protein</fullName>
    </submittedName>
</protein>
<keyword evidence="2" id="KW-1133">Transmembrane helix</keyword>
<keyword evidence="4" id="KW-1185">Reference proteome</keyword>